<dbReference type="HOGENOM" id="CLU_2308994_0_0_1"/>
<dbReference type="KEGG" id="hro:HELRODRAFT_159063"/>
<dbReference type="EMBL" id="AMQM01000182">
    <property type="status" value="NOT_ANNOTATED_CDS"/>
    <property type="molecule type" value="Genomic_DNA"/>
</dbReference>
<keyword evidence="3" id="KW-1185">Reference proteome</keyword>
<dbReference type="RefSeq" id="XP_009009231.1">
    <property type="nucleotide sequence ID" value="XM_009010983.1"/>
</dbReference>
<evidence type="ECO:0000313" key="1">
    <source>
        <dbReference type="EMBL" id="ESO12511.1"/>
    </source>
</evidence>
<name>T1ENJ6_HELRO</name>
<accession>T1ENJ6</accession>
<dbReference type="EMBL" id="KB095811">
    <property type="protein sequence ID" value="ESO12511.1"/>
    <property type="molecule type" value="Genomic_DNA"/>
</dbReference>
<protein>
    <submittedName>
        <fullName evidence="1 2">Uncharacterized protein</fullName>
    </submittedName>
</protein>
<dbReference type="InParanoid" id="T1ENJ6"/>
<organism evidence="2 3">
    <name type="scientific">Helobdella robusta</name>
    <name type="common">Californian leech</name>
    <dbReference type="NCBI Taxonomy" id="6412"/>
    <lineage>
        <taxon>Eukaryota</taxon>
        <taxon>Metazoa</taxon>
        <taxon>Spiralia</taxon>
        <taxon>Lophotrochozoa</taxon>
        <taxon>Annelida</taxon>
        <taxon>Clitellata</taxon>
        <taxon>Hirudinea</taxon>
        <taxon>Rhynchobdellida</taxon>
        <taxon>Glossiphoniidae</taxon>
        <taxon>Helobdella</taxon>
    </lineage>
</organism>
<evidence type="ECO:0000313" key="3">
    <source>
        <dbReference type="Proteomes" id="UP000015101"/>
    </source>
</evidence>
<reference evidence="3" key="1">
    <citation type="submission" date="2012-12" db="EMBL/GenBank/DDBJ databases">
        <authorList>
            <person name="Hellsten U."/>
            <person name="Grimwood J."/>
            <person name="Chapman J.A."/>
            <person name="Shapiro H."/>
            <person name="Aerts A."/>
            <person name="Otillar R.P."/>
            <person name="Terry A.Y."/>
            <person name="Boore J.L."/>
            <person name="Simakov O."/>
            <person name="Marletaz F."/>
            <person name="Cho S.-J."/>
            <person name="Edsinger-Gonzales E."/>
            <person name="Havlak P."/>
            <person name="Kuo D.-H."/>
            <person name="Larsson T."/>
            <person name="Lv J."/>
            <person name="Arendt D."/>
            <person name="Savage R."/>
            <person name="Osoegawa K."/>
            <person name="de Jong P."/>
            <person name="Lindberg D.R."/>
            <person name="Seaver E.C."/>
            <person name="Weisblat D.A."/>
            <person name="Putnam N.H."/>
            <person name="Grigoriev I.V."/>
            <person name="Rokhsar D.S."/>
        </authorList>
    </citation>
    <scope>NUCLEOTIDE SEQUENCE</scope>
</reference>
<dbReference type="GeneID" id="20198146"/>
<dbReference type="Proteomes" id="UP000015101">
    <property type="component" value="Unassembled WGS sequence"/>
</dbReference>
<sequence>MSNMPFGIQILWTPRMQMHRSCGSTNIFTAKNLNVKLLKKYEDFSVKIFSWKVSTFGFVSDLKEVIKCLKLLTWPDDRLNEFMRNVTIPSFDIYCNRNNL</sequence>
<proteinExistence type="predicted"/>
<dbReference type="AlphaFoldDB" id="T1ENJ6"/>
<reference evidence="1 3" key="2">
    <citation type="journal article" date="2013" name="Nature">
        <title>Insights into bilaterian evolution from three spiralian genomes.</title>
        <authorList>
            <person name="Simakov O."/>
            <person name="Marletaz F."/>
            <person name="Cho S.J."/>
            <person name="Edsinger-Gonzales E."/>
            <person name="Havlak P."/>
            <person name="Hellsten U."/>
            <person name="Kuo D.H."/>
            <person name="Larsson T."/>
            <person name="Lv J."/>
            <person name="Arendt D."/>
            <person name="Savage R."/>
            <person name="Osoegawa K."/>
            <person name="de Jong P."/>
            <person name="Grimwood J."/>
            <person name="Chapman J.A."/>
            <person name="Shapiro H."/>
            <person name="Aerts A."/>
            <person name="Otillar R.P."/>
            <person name="Terry A.Y."/>
            <person name="Boore J.L."/>
            <person name="Grigoriev I.V."/>
            <person name="Lindberg D.R."/>
            <person name="Seaver E.C."/>
            <person name="Weisblat D.A."/>
            <person name="Putnam N.H."/>
            <person name="Rokhsar D.S."/>
        </authorList>
    </citation>
    <scope>NUCLEOTIDE SEQUENCE</scope>
</reference>
<reference evidence="2" key="3">
    <citation type="submission" date="2015-06" db="UniProtKB">
        <authorList>
            <consortium name="EnsemblMetazoa"/>
        </authorList>
    </citation>
    <scope>IDENTIFICATION</scope>
</reference>
<evidence type="ECO:0000313" key="2">
    <source>
        <dbReference type="EnsemblMetazoa" id="HelroP159063"/>
    </source>
</evidence>
<dbReference type="EnsemblMetazoa" id="HelroT159063">
    <property type="protein sequence ID" value="HelroP159063"/>
    <property type="gene ID" value="HelroG159063"/>
</dbReference>
<gene>
    <name evidence="2" type="primary">20198146</name>
    <name evidence="1" type="ORF">HELRODRAFT_159063</name>
</gene>
<dbReference type="CTD" id="20198146"/>